<dbReference type="PANTHER" id="PTHR14383">
    <property type="entry name" value="SWAP-70 RECOMBINASE"/>
    <property type="match status" value="1"/>
</dbReference>
<dbReference type="Gene3D" id="1.20.5.340">
    <property type="match status" value="1"/>
</dbReference>
<protein>
    <submittedName>
        <fullName evidence="3">Uncharacterized protein</fullName>
    </submittedName>
</protein>
<feature type="region of interest" description="Disordered" evidence="2">
    <location>
        <begin position="506"/>
        <end position="757"/>
    </location>
</feature>
<dbReference type="STRING" id="1353952.A0A165JI21"/>
<feature type="compositionally biased region" description="Polar residues" evidence="2">
    <location>
        <begin position="542"/>
        <end position="554"/>
    </location>
</feature>
<feature type="coiled-coil region" evidence="1">
    <location>
        <begin position="1614"/>
        <end position="1690"/>
    </location>
</feature>
<dbReference type="InParanoid" id="A0A165JI21"/>
<dbReference type="Proteomes" id="UP000076842">
    <property type="component" value="Unassembled WGS sequence"/>
</dbReference>
<feature type="region of interest" description="Disordered" evidence="2">
    <location>
        <begin position="2029"/>
        <end position="2054"/>
    </location>
</feature>
<feature type="compositionally biased region" description="Basic and acidic residues" evidence="2">
    <location>
        <begin position="583"/>
        <end position="593"/>
    </location>
</feature>
<feature type="region of interest" description="Disordered" evidence="2">
    <location>
        <begin position="451"/>
        <end position="481"/>
    </location>
</feature>
<accession>A0A165JI21</accession>
<feature type="region of interest" description="Disordered" evidence="2">
    <location>
        <begin position="1124"/>
        <end position="1143"/>
    </location>
</feature>
<feature type="compositionally biased region" description="Acidic residues" evidence="2">
    <location>
        <begin position="995"/>
        <end position="1018"/>
    </location>
</feature>
<feature type="compositionally biased region" description="Low complexity" evidence="2">
    <location>
        <begin position="2033"/>
        <end position="2045"/>
    </location>
</feature>
<keyword evidence="1" id="KW-0175">Coiled coil</keyword>
<feature type="compositionally biased region" description="Acidic residues" evidence="2">
    <location>
        <begin position="568"/>
        <end position="582"/>
    </location>
</feature>
<feature type="region of interest" description="Disordered" evidence="2">
    <location>
        <begin position="969"/>
        <end position="1022"/>
    </location>
</feature>
<evidence type="ECO:0000256" key="2">
    <source>
        <dbReference type="SAM" id="MobiDB-lite"/>
    </source>
</evidence>
<reference evidence="3 4" key="1">
    <citation type="journal article" date="2016" name="Mol. Biol. Evol.">
        <title>Comparative Genomics of Early-Diverging Mushroom-Forming Fungi Provides Insights into the Origins of Lignocellulose Decay Capabilities.</title>
        <authorList>
            <person name="Nagy L.G."/>
            <person name="Riley R."/>
            <person name="Tritt A."/>
            <person name="Adam C."/>
            <person name="Daum C."/>
            <person name="Floudas D."/>
            <person name="Sun H."/>
            <person name="Yadav J.S."/>
            <person name="Pangilinan J."/>
            <person name="Larsson K.H."/>
            <person name="Matsuura K."/>
            <person name="Barry K."/>
            <person name="Labutti K."/>
            <person name="Kuo R."/>
            <person name="Ohm R.A."/>
            <person name="Bhattacharya S.S."/>
            <person name="Shirouzu T."/>
            <person name="Yoshinaga Y."/>
            <person name="Martin F.M."/>
            <person name="Grigoriev I.V."/>
            <person name="Hibbett D.S."/>
        </authorList>
    </citation>
    <scope>NUCLEOTIDE SEQUENCE [LARGE SCALE GENOMIC DNA]</scope>
    <source>
        <strain evidence="3 4">HHB12733</strain>
    </source>
</reference>
<feature type="compositionally biased region" description="Acidic residues" evidence="2">
    <location>
        <begin position="471"/>
        <end position="481"/>
    </location>
</feature>
<feature type="region of interest" description="Disordered" evidence="2">
    <location>
        <begin position="126"/>
        <end position="236"/>
    </location>
</feature>
<name>A0A165JI21_9BASI</name>
<sequence length="2054" mass="222901">MARRGHNPGFGAPTMFEGAPLFGNALNAALAGNHHPHPQLSRGTPPPRIPGNYPAPHFVPQPFNPHQQGHVSRPSMAGFIPGSMPPGAGFAPMPGAIAGHPSLAQLNVGLQMGGGPQSVMGMQMPMPMTMPGPGYPPANSLPSPAQSHGHGRSPSQLQIPQLTPHRQHATSPSQMQMPSLSPGFHPNPHAQLHGHARSPSQLAGLGPSPTNFQQRSRRQPSIGGPPKAALGGPQARKAAPAVVASAAPVASPAGAAPTPTTYEKPKRYVVLLPIEGGVGGLDEIKEEEEEEAGKGPDVKDAGKKRSLWIRQPVLFLGEDALPEPDLLLELLSHPTFDEFEPDVGPPYTTVMPAPGAWDRYKQEVVDLKLASLGYSQPSTAAPQMQMPVPIPAIMAPAHAHSRSLSMTSSFSPGMLQYKLAKLSPTSPNESPSSGEAPRRLGHQTSLSLSAAAPEFQPRFTFPPRNIGGIAEEQEPEEEDTPVVEVSVEETVAPAVELPKPMSVADFARGFGLEDPSEDETGLAVDAEPEGDASGLSVYQDVGETNISLDGSTFGTAPEPDLSLQASEIDFESAINDEEDDHEREDLSDGRSEPDMDDQDDDDMLTLPSHSRRPTATEFPGDVADMPFAGEGVDLAGVSMQLAHVTEEPEGENDEDPVAEWTASEDVHTGEEELEDVDDDDMSDSMWSNPSDEEHARQERLHKRMLKAQGLQEHSANKTHTHSQPVSDPQTTVQSPDYDSPRRLPNFPNPPTALLEPEVAYLPTQRSERSYSMNEHSQEDTSELLSNPSEEAGAVENFGAPAQPLQSHASVYYSQPQPSAYPVPFAPIPYPAIDHSPHASITMSHSRSASNTVFSPEGGLGGSVLNPHAKPFVFGGAHTRPGSYTGPNPFLSGSPPNMAVLHQNPYPTPPSMTMHGRQGSIPHLNVNAPEFRPTFALPASVSEHGFNFQPPPQAPSLSFELQAESTRMMMDGSDAEDEEGRLMQGREKRRRRTNESDEEEASQLSEDDDKENMSEGESDEGQKRQRLAGFQFPPPQLPPPAVLQSSPFTRRMTLEPITTDLIFESPNWSARASAPALMPVPVAMDPEPQPRIPHSASIPLEYNHPMSTTKVPASLFKALNAYGSDGDSRGGKRSHHHSRDFHSEEEFDGVLSDVDAALAVSELVNSTFAEGSSRQEMSIGQSRTLEMAIQQGPASIAAGLVAPSHAVHRASSMPQMRTPSPAYNGGPTSSGSLPGATLDQMEDFEERFGALLHEKMAVLTDVLTNILAEHASASASREPVSFDTEELIQKVAEAVESRIQDNLPLALHTRSSASQDLGHPPIELLRAAIANQHDELRQQLMQQIREAFPPSYSQAPQDLDSTALLEAVGARTKETISSAMSGFEDLLSSLSNLSHARSDDDRELLLSELSQMVLPQIASLRVEPLDVDMLTAQLSEAVKPHISQLIDLASDKKETAGLIVQRLGPLLSSMAPAPLDVPALSEQMAAYVERLMPPPINVKQLKQDILEGLTDVVVTQLAETAPTLNTEDVASQLKEYLAPLLTLKDLVPAAGTFDNLIVRQEVIHAHFETSVESNKKLYASLTSVPKELSTAVESLNEVREQLLEGGRALSGIQELQTLSLENADLRRQLAEASTTTVLLETDKAALESAVTVAQSERDQVSAEQRDLRRELESWKARALDSKALRDDLEKQVAEKDVEITTAKSAATQSREKLAQVEVEKTDVLENNLRLKAQVSKLEREAWNATRDAEILREKLSNLEKSREEANSHQTHWDDIRRTAQQVETLTKLISSADDDELQELRKQRDRAKVMEGEFAAMKKRFDEQETKLANLQRNAIASKNSIAQVQQRSTEWEKKCRQAETELAGLKSERETSESLRRQLESDMQMMQHRLEDSDGRAAEYQARQGSLEAEVTQLRQQLEYYTAAEQSRSLSQSTSRSSVNGSSATYAPAAPFPLRPATSMSSDDTAFSYLDMPDRESASTPRVSTPPGLWASMHAPKEPERSTTPKPIAVAAAGERPSYVRAFSANFKGSQRSASPALSSVSVAPTEGDDGWWS</sequence>
<feature type="compositionally biased region" description="Acidic residues" evidence="2">
    <location>
        <begin position="671"/>
        <end position="682"/>
    </location>
</feature>
<dbReference type="SUPFAM" id="SSF57997">
    <property type="entry name" value="Tropomyosin"/>
    <property type="match status" value="1"/>
</dbReference>
<proteinExistence type="predicted"/>
<organism evidence="3 4">
    <name type="scientific">Calocera cornea HHB12733</name>
    <dbReference type="NCBI Taxonomy" id="1353952"/>
    <lineage>
        <taxon>Eukaryota</taxon>
        <taxon>Fungi</taxon>
        <taxon>Dikarya</taxon>
        <taxon>Basidiomycota</taxon>
        <taxon>Agaricomycotina</taxon>
        <taxon>Dacrymycetes</taxon>
        <taxon>Dacrymycetales</taxon>
        <taxon>Dacrymycetaceae</taxon>
        <taxon>Calocera</taxon>
    </lineage>
</organism>
<feature type="compositionally biased region" description="Polar residues" evidence="2">
    <location>
        <begin position="721"/>
        <end position="736"/>
    </location>
</feature>
<gene>
    <name evidence="3" type="ORF">CALCODRAFT_490782</name>
</gene>
<feature type="region of interest" description="Disordered" evidence="2">
    <location>
        <begin position="30"/>
        <end position="52"/>
    </location>
</feature>
<dbReference type="PANTHER" id="PTHR14383:SF5">
    <property type="entry name" value="RUN DOMAIN-CONTAINING PROTEIN"/>
    <property type="match status" value="1"/>
</dbReference>
<keyword evidence="4" id="KW-1185">Reference proteome</keyword>
<feature type="coiled-coil region" evidence="1">
    <location>
        <begin position="1813"/>
        <end position="1917"/>
    </location>
</feature>
<feature type="compositionally biased region" description="Acidic residues" evidence="2">
    <location>
        <begin position="647"/>
        <end position="657"/>
    </location>
</feature>
<evidence type="ECO:0000313" key="3">
    <source>
        <dbReference type="EMBL" id="KZT61864.1"/>
    </source>
</evidence>
<feature type="compositionally biased region" description="Acidic residues" evidence="2">
    <location>
        <begin position="514"/>
        <end position="530"/>
    </location>
</feature>
<feature type="coiled-coil region" evidence="1">
    <location>
        <begin position="1719"/>
        <end position="1767"/>
    </location>
</feature>
<dbReference type="EMBL" id="KV423920">
    <property type="protein sequence ID" value="KZT61864.1"/>
    <property type="molecule type" value="Genomic_DNA"/>
</dbReference>
<feature type="compositionally biased region" description="Acidic residues" evidence="2">
    <location>
        <begin position="594"/>
        <end position="603"/>
    </location>
</feature>
<feature type="compositionally biased region" description="Low complexity" evidence="2">
    <location>
        <begin position="171"/>
        <end position="182"/>
    </location>
</feature>
<feature type="compositionally biased region" description="Low complexity" evidence="2">
    <location>
        <begin position="1926"/>
        <end position="1938"/>
    </location>
</feature>
<dbReference type="OrthoDB" id="3357224at2759"/>
<feature type="region of interest" description="Disordered" evidence="2">
    <location>
        <begin position="1210"/>
        <end position="1233"/>
    </location>
</feature>
<evidence type="ECO:0000313" key="4">
    <source>
        <dbReference type="Proteomes" id="UP000076842"/>
    </source>
</evidence>
<feature type="region of interest" description="Disordered" evidence="2">
    <location>
        <begin position="1924"/>
        <end position="2004"/>
    </location>
</feature>
<evidence type="ECO:0000256" key="1">
    <source>
        <dbReference type="SAM" id="Coils"/>
    </source>
</evidence>